<evidence type="ECO:0000256" key="6">
    <source>
        <dbReference type="ARBA" id="ARBA00022840"/>
    </source>
</evidence>
<keyword evidence="10" id="KW-1185">Reference proteome</keyword>
<name>A0ABV6ALY9_9HYPH</name>
<sequence length="538" mass="58340">MSDILLSIENLTVSFATHHGVSTGLNGVNLSLRRGEKLAVVGESGSGKTTTAMAALGLLPQNARIMGGTIRLDGAEIAGASEQRLRQIRGVQISAVFQNARASLNPVRPIGRQIEDVIRAHRRTSRKLARAQALELLEDVKFNDPARALTAFPHELSGGMCQRAMIAMAIACEPKLLIADEPTTGLDVTTQKAVMDLLDDIVRSRDMSLLLITHDLALASRYCDRITVMRCGKVVETAATENIFSAPSESYTRTLIEATPRLQIVNVRQRGTEPLLVVRDLQKSFAGRAVVKGVSFSLSTNESVGLVGESGSGKSTIARMVSRLIDPSSGSIEFSGEQIGAVPARAFYRNPVRPAIQLVFQDPTDSLAPHLPAFAAIADPLQRLERLKTDALRRRVETLADMVELPRQLLQRLPHQLSGGQKARVGIARAIAVNPRLLVLDEPTASLDVSIQAVILALLAQLRKELSMSFLFISHDLNVVSSICDRTIVLKAGQIVEAGESVQIFARPSHPFTRQLLEAVPQPPAPFADAIAPRRRHD</sequence>
<dbReference type="Gene3D" id="3.40.50.300">
    <property type="entry name" value="P-loop containing nucleotide triphosphate hydrolases"/>
    <property type="match status" value="2"/>
</dbReference>
<dbReference type="InterPro" id="IPR027417">
    <property type="entry name" value="P-loop_NTPase"/>
</dbReference>
<gene>
    <name evidence="9" type="primary">nikE</name>
    <name evidence="9" type="ORF">ACFFP0_17890</name>
</gene>
<dbReference type="InterPro" id="IPR017871">
    <property type="entry name" value="ABC_transporter-like_CS"/>
</dbReference>
<evidence type="ECO:0000256" key="5">
    <source>
        <dbReference type="ARBA" id="ARBA00022741"/>
    </source>
</evidence>
<dbReference type="PROSITE" id="PS00211">
    <property type="entry name" value="ABC_TRANSPORTER_1"/>
    <property type="match status" value="2"/>
</dbReference>
<dbReference type="SUPFAM" id="SSF52540">
    <property type="entry name" value="P-loop containing nucleoside triphosphate hydrolases"/>
    <property type="match status" value="2"/>
</dbReference>
<dbReference type="Proteomes" id="UP001589692">
    <property type="component" value="Unassembled WGS sequence"/>
</dbReference>
<keyword evidence="3" id="KW-0813">Transport</keyword>
<dbReference type="EMBL" id="JBHMAA010000019">
    <property type="protein sequence ID" value="MFB9950728.1"/>
    <property type="molecule type" value="Genomic_DNA"/>
</dbReference>
<dbReference type="SMART" id="SM00382">
    <property type="entry name" value="AAA"/>
    <property type="match status" value="2"/>
</dbReference>
<dbReference type="InterPro" id="IPR013563">
    <property type="entry name" value="Oligopep_ABC_C"/>
</dbReference>
<evidence type="ECO:0000256" key="7">
    <source>
        <dbReference type="ARBA" id="ARBA00023136"/>
    </source>
</evidence>
<dbReference type="InterPro" id="IPR003439">
    <property type="entry name" value="ABC_transporter-like_ATP-bd"/>
</dbReference>
<evidence type="ECO:0000313" key="10">
    <source>
        <dbReference type="Proteomes" id="UP001589692"/>
    </source>
</evidence>
<evidence type="ECO:0000256" key="3">
    <source>
        <dbReference type="ARBA" id="ARBA00022448"/>
    </source>
</evidence>
<dbReference type="Pfam" id="PF00005">
    <property type="entry name" value="ABC_tran"/>
    <property type="match status" value="2"/>
</dbReference>
<dbReference type="GO" id="GO:0005524">
    <property type="term" value="F:ATP binding"/>
    <property type="evidence" value="ECO:0007669"/>
    <property type="project" value="UniProtKB-KW"/>
</dbReference>
<dbReference type="NCBIfam" id="NF007739">
    <property type="entry name" value="PRK10419.1"/>
    <property type="match status" value="2"/>
</dbReference>
<keyword evidence="4" id="KW-1003">Cell membrane</keyword>
<reference evidence="9 10" key="1">
    <citation type="submission" date="2024-09" db="EMBL/GenBank/DDBJ databases">
        <authorList>
            <person name="Sun Q."/>
            <person name="Mori K."/>
        </authorList>
    </citation>
    <scope>NUCLEOTIDE SEQUENCE [LARGE SCALE GENOMIC DNA]</scope>
    <source>
        <strain evidence="9 10">TBRC 4938</strain>
    </source>
</reference>
<organism evidence="9 10">
    <name type="scientific">Rhizobium puerariae</name>
    <dbReference type="NCBI Taxonomy" id="1585791"/>
    <lineage>
        <taxon>Bacteria</taxon>
        <taxon>Pseudomonadati</taxon>
        <taxon>Pseudomonadota</taxon>
        <taxon>Alphaproteobacteria</taxon>
        <taxon>Hyphomicrobiales</taxon>
        <taxon>Rhizobiaceae</taxon>
        <taxon>Rhizobium/Agrobacterium group</taxon>
        <taxon>Rhizobium</taxon>
    </lineage>
</organism>
<dbReference type="PROSITE" id="PS50893">
    <property type="entry name" value="ABC_TRANSPORTER_2"/>
    <property type="match status" value="2"/>
</dbReference>
<evidence type="ECO:0000259" key="8">
    <source>
        <dbReference type="PROSITE" id="PS50893"/>
    </source>
</evidence>
<comment type="subcellular location">
    <subcellularLocation>
        <location evidence="1">Cell inner membrane</location>
        <topology evidence="1">Peripheral membrane protein</topology>
    </subcellularLocation>
</comment>
<proteinExistence type="inferred from homology"/>
<dbReference type="InterPro" id="IPR050388">
    <property type="entry name" value="ABC_Ni/Peptide_Import"/>
</dbReference>
<dbReference type="InterPro" id="IPR003593">
    <property type="entry name" value="AAA+_ATPase"/>
</dbReference>
<keyword evidence="6 9" id="KW-0067">ATP-binding</keyword>
<feature type="domain" description="ABC transporter" evidence="8">
    <location>
        <begin position="276"/>
        <end position="517"/>
    </location>
</feature>
<evidence type="ECO:0000313" key="9">
    <source>
        <dbReference type="EMBL" id="MFB9950728.1"/>
    </source>
</evidence>
<comment type="caution">
    <text evidence="9">The sequence shown here is derived from an EMBL/GenBank/DDBJ whole genome shotgun (WGS) entry which is preliminary data.</text>
</comment>
<evidence type="ECO:0000256" key="4">
    <source>
        <dbReference type="ARBA" id="ARBA00022475"/>
    </source>
</evidence>
<evidence type="ECO:0000256" key="1">
    <source>
        <dbReference type="ARBA" id="ARBA00004417"/>
    </source>
</evidence>
<feature type="domain" description="ABC transporter" evidence="8">
    <location>
        <begin position="6"/>
        <end position="256"/>
    </location>
</feature>
<keyword evidence="7" id="KW-0472">Membrane</keyword>
<dbReference type="PANTHER" id="PTHR43297">
    <property type="entry name" value="OLIGOPEPTIDE TRANSPORT ATP-BINDING PROTEIN APPD"/>
    <property type="match status" value="1"/>
</dbReference>
<dbReference type="RefSeq" id="WP_377263374.1">
    <property type="nucleotide sequence ID" value="NZ_JBHMAA010000019.1"/>
</dbReference>
<keyword evidence="5" id="KW-0547">Nucleotide-binding</keyword>
<accession>A0ABV6ALY9</accession>
<dbReference type="PANTHER" id="PTHR43297:SF2">
    <property type="entry name" value="DIPEPTIDE TRANSPORT ATP-BINDING PROTEIN DPPD"/>
    <property type="match status" value="1"/>
</dbReference>
<protein>
    <submittedName>
        <fullName evidence="9">Nickel ABC transporter ATP-binding protein NikE</fullName>
    </submittedName>
</protein>
<evidence type="ECO:0000256" key="2">
    <source>
        <dbReference type="ARBA" id="ARBA00005417"/>
    </source>
</evidence>
<comment type="similarity">
    <text evidence="2">Belongs to the ABC transporter superfamily.</text>
</comment>
<dbReference type="Pfam" id="PF08352">
    <property type="entry name" value="oligo_HPY"/>
    <property type="match status" value="2"/>
</dbReference>
<dbReference type="CDD" id="cd03257">
    <property type="entry name" value="ABC_NikE_OppD_transporters"/>
    <property type="match status" value="2"/>
</dbReference>